<dbReference type="AlphaFoldDB" id="A0A9W7T2S2"/>
<name>A0A9W7T2S2_TRIRA</name>
<dbReference type="EMBL" id="JAFHDT010000468">
    <property type="protein sequence ID" value="KAI7789425.1"/>
    <property type="molecule type" value="Genomic_DNA"/>
</dbReference>
<accession>A0A9W7T2S2</accession>
<proteinExistence type="predicted"/>
<keyword evidence="3" id="KW-1185">Reference proteome</keyword>
<evidence type="ECO:0000313" key="2">
    <source>
        <dbReference type="EMBL" id="KAI7789425.1"/>
    </source>
</evidence>
<reference evidence="2" key="1">
    <citation type="submission" date="2021-02" db="EMBL/GenBank/DDBJ databases">
        <title>Comparative genomics reveals that relaxation of natural selection precedes convergent phenotypic evolution of cavefish.</title>
        <authorList>
            <person name="Peng Z."/>
        </authorList>
    </citation>
    <scope>NUCLEOTIDE SEQUENCE</scope>
    <source>
        <tissue evidence="2">Muscle</tissue>
    </source>
</reference>
<organism evidence="2 3">
    <name type="scientific">Triplophysa rosa</name>
    <name type="common">Cave loach</name>
    <dbReference type="NCBI Taxonomy" id="992332"/>
    <lineage>
        <taxon>Eukaryota</taxon>
        <taxon>Metazoa</taxon>
        <taxon>Chordata</taxon>
        <taxon>Craniata</taxon>
        <taxon>Vertebrata</taxon>
        <taxon>Euteleostomi</taxon>
        <taxon>Actinopterygii</taxon>
        <taxon>Neopterygii</taxon>
        <taxon>Teleostei</taxon>
        <taxon>Ostariophysi</taxon>
        <taxon>Cypriniformes</taxon>
        <taxon>Nemacheilidae</taxon>
        <taxon>Triplophysa</taxon>
    </lineage>
</organism>
<feature type="compositionally biased region" description="Polar residues" evidence="1">
    <location>
        <begin position="174"/>
        <end position="193"/>
    </location>
</feature>
<feature type="region of interest" description="Disordered" evidence="1">
    <location>
        <begin position="36"/>
        <end position="94"/>
    </location>
</feature>
<protein>
    <submittedName>
        <fullName evidence="2">Uncharacterized protein</fullName>
    </submittedName>
</protein>
<dbReference type="Proteomes" id="UP001059041">
    <property type="component" value="Unassembled WGS sequence"/>
</dbReference>
<gene>
    <name evidence="2" type="ORF">IRJ41_011782</name>
</gene>
<comment type="caution">
    <text evidence="2">The sequence shown here is derived from an EMBL/GenBank/DDBJ whole genome shotgun (WGS) entry which is preliminary data.</text>
</comment>
<feature type="region of interest" description="Disordered" evidence="1">
    <location>
        <begin position="144"/>
        <end position="274"/>
    </location>
</feature>
<feature type="compositionally biased region" description="Polar residues" evidence="1">
    <location>
        <begin position="226"/>
        <end position="265"/>
    </location>
</feature>
<sequence>MDTNYLREWRRLRDRVDALSLSSISLDDSLDLQVDVSGEGPSSMQEDLGLYGEGPSMQGDVSGGGLSTQGRISEEGPSVEANAEEGPSTGAGSVIQDLDYGYKEAADSICTFPAPPNKYGMASTSKTASGCPQTAHVLSPILEQSTSQSMDSTMIETPKRTQQRKRSRFLEFPTHTSTPAGRSQRQPHGTNRTPRSRYPEASGTRCHTSTPPEASRSKRQPHGTPKTPSDRYSQASGTRCHTSTPPQAGRSQRQPHGTTRTPRNRYSQEKQDKFPMSEKRFQRKVLMLLLEIKEELRRVGQRVEPDTVYFGERRGITALGKEVDK</sequence>
<evidence type="ECO:0000313" key="3">
    <source>
        <dbReference type="Proteomes" id="UP001059041"/>
    </source>
</evidence>
<feature type="compositionally biased region" description="Polar residues" evidence="1">
    <location>
        <begin position="144"/>
        <end position="155"/>
    </location>
</feature>
<evidence type="ECO:0000256" key="1">
    <source>
        <dbReference type="SAM" id="MobiDB-lite"/>
    </source>
</evidence>